<comment type="caution">
    <text evidence="1">The sequence shown here is derived from an EMBL/GenBank/DDBJ whole genome shotgun (WGS) entry which is preliminary data.</text>
</comment>
<dbReference type="EMBL" id="VSRR010151976">
    <property type="protein sequence ID" value="MPD06583.1"/>
    <property type="molecule type" value="Genomic_DNA"/>
</dbReference>
<reference evidence="1 2" key="1">
    <citation type="submission" date="2019-05" db="EMBL/GenBank/DDBJ databases">
        <title>Another draft genome of Portunus trituberculatus and its Hox gene families provides insights of decapod evolution.</title>
        <authorList>
            <person name="Jeong J.-H."/>
            <person name="Song I."/>
            <person name="Kim S."/>
            <person name="Choi T."/>
            <person name="Kim D."/>
            <person name="Ryu S."/>
            <person name="Kim W."/>
        </authorList>
    </citation>
    <scope>NUCLEOTIDE SEQUENCE [LARGE SCALE GENOMIC DNA]</scope>
    <source>
        <tissue evidence="1">Muscle</tissue>
    </source>
</reference>
<dbReference type="AlphaFoldDB" id="A0A5B7KD23"/>
<accession>A0A5B7KD23</accession>
<gene>
    <name evidence="1" type="ORF">E2C01_102401</name>
</gene>
<sequence length="45" mass="4794">MLGLAMKNFATLALPSAETKMLILPFSSGEVARAVLVTESLPYPN</sequence>
<keyword evidence="2" id="KW-1185">Reference proteome</keyword>
<evidence type="ECO:0000313" key="2">
    <source>
        <dbReference type="Proteomes" id="UP000324222"/>
    </source>
</evidence>
<organism evidence="1 2">
    <name type="scientific">Portunus trituberculatus</name>
    <name type="common">Swimming crab</name>
    <name type="synonym">Neptunus trituberculatus</name>
    <dbReference type="NCBI Taxonomy" id="210409"/>
    <lineage>
        <taxon>Eukaryota</taxon>
        <taxon>Metazoa</taxon>
        <taxon>Ecdysozoa</taxon>
        <taxon>Arthropoda</taxon>
        <taxon>Crustacea</taxon>
        <taxon>Multicrustacea</taxon>
        <taxon>Malacostraca</taxon>
        <taxon>Eumalacostraca</taxon>
        <taxon>Eucarida</taxon>
        <taxon>Decapoda</taxon>
        <taxon>Pleocyemata</taxon>
        <taxon>Brachyura</taxon>
        <taxon>Eubrachyura</taxon>
        <taxon>Portunoidea</taxon>
        <taxon>Portunidae</taxon>
        <taxon>Portuninae</taxon>
        <taxon>Portunus</taxon>
    </lineage>
</organism>
<name>A0A5B7KD23_PORTR</name>
<dbReference type="Proteomes" id="UP000324222">
    <property type="component" value="Unassembled WGS sequence"/>
</dbReference>
<evidence type="ECO:0000313" key="1">
    <source>
        <dbReference type="EMBL" id="MPD06583.1"/>
    </source>
</evidence>
<proteinExistence type="predicted"/>
<protein>
    <submittedName>
        <fullName evidence="1">Uncharacterized protein</fullName>
    </submittedName>
</protein>